<feature type="region of interest" description="Disordered" evidence="1">
    <location>
        <begin position="698"/>
        <end position="720"/>
    </location>
</feature>
<dbReference type="Pfam" id="PF13360">
    <property type="entry name" value="PQQ_2"/>
    <property type="match status" value="1"/>
</dbReference>
<dbReference type="Gene3D" id="3.30.750.24">
    <property type="entry name" value="STAS domain"/>
    <property type="match status" value="1"/>
</dbReference>
<accession>A0ABP0NVL5</accession>
<feature type="transmembrane region" description="Helical" evidence="2">
    <location>
        <begin position="51"/>
        <end position="72"/>
    </location>
</feature>
<dbReference type="EMBL" id="CAXAMM010039756">
    <property type="protein sequence ID" value="CAK9088717.1"/>
    <property type="molecule type" value="Genomic_DNA"/>
</dbReference>
<feature type="transmembrane region" description="Helical" evidence="2">
    <location>
        <begin position="770"/>
        <end position="789"/>
    </location>
</feature>
<dbReference type="InterPro" id="IPR036513">
    <property type="entry name" value="STAS_dom_sf"/>
</dbReference>
<dbReference type="SUPFAM" id="SSF52091">
    <property type="entry name" value="SpoIIaa-like"/>
    <property type="match status" value="1"/>
</dbReference>
<evidence type="ECO:0000256" key="2">
    <source>
        <dbReference type="SAM" id="Phobius"/>
    </source>
</evidence>
<proteinExistence type="predicted"/>
<feature type="region of interest" description="Disordered" evidence="1">
    <location>
        <begin position="795"/>
        <end position="821"/>
    </location>
</feature>
<comment type="caution">
    <text evidence="4">The sequence shown here is derived from an EMBL/GenBank/DDBJ whole genome shotgun (WGS) entry which is preliminary data.</text>
</comment>
<keyword evidence="2" id="KW-0472">Membrane</keyword>
<evidence type="ECO:0000313" key="5">
    <source>
        <dbReference type="EMBL" id="CAK9088717.1"/>
    </source>
</evidence>
<dbReference type="Gene3D" id="2.130.10.10">
    <property type="entry name" value="YVTN repeat-like/Quinoprotein amine dehydrogenase"/>
    <property type="match status" value="1"/>
</dbReference>
<evidence type="ECO:0000259" key="3">
    <source>
        <dbReference type="PROSITE" id="PS50801"/>
    </source>
</evidence>
<keyword evidence="2" id="KW-0812">Transmembrane</keyword>
<dbReference type="InterPro" id="IPR002372">
    <property type="entry name" value="PQQ_rpt_dom"/>
</dbReference>
<keyword evidence="2" id="KW-1133">Transmembrane helix</keyword>
<reference evidence="4 6" key="1">
    <citation type="submission" date="2024-02" db="EMBL/GenBank/DDBJ databases">
        <authorList>
            <person name="Chen Y."/>
            <person name="Shah S."/>
            <person name="Dougan E. K."/>
            <person name="Thang M."/>
            <person name="Chan C."/>
        </authorList>
    </citation>
    <scope>NUCLEOTIDE SEQUENCE [LARGE SCALE GENOMIC DNA]</scope>
</reference>
<dbReference type="InterPro" id="IPR002645">
    <property type="entry name" value="STAS_dom"/>
</dbReference>
<feature type="transmembrane region" description="Helical" evidence="2">
    <location>
        <begin position="25"/>
        <end position="45"/>
    </location>
</feature>
<dbReference type="SMART" id="SM00564">
    <property type="entry name" value="PQQ"/>
    <property type="match status" value="3"/>
</dbReference>
<evidence type="ECO:0000256" key="1">
    <source>
        <dbReference type="SAM" id="MobiDB-lite"/>
    </source>
</evidence>
<dbReference type="InterPro" id="IPR011047">
    <property type="entry name" value="Quinoprotein_ADH-like_sf"/>
</dbReference>
<feature type="domain" description="STAS" evidence="3">
    <location>
        <begin position="939"/>
        <end position="1030"/>
    </location>
</feature>
<dbReference type="EMBL" id="CAXAMM010031302">
    <property type="protein sequence ID" value="CAK9067841.1"/>
    <property type="molecule type" value="Genomic_DNA"/>
</dbReference>
<feature type="compositionally biased region" description="Polar residues" evidence="1">
    <location>
        <begin position="795"/>
        <end position="804"/>
    </location>
</feature>
<dbReference type="CDD" id="cd07043">
    <property type="entry name" value="STAS_anti-anti-sigma_factors"/>
    <property type="match status" value="1"/>
</dbReference>
<keyword evidence="6" id="KW-1185">Reference proteome</keyword>
<evidence type="ECO:0000313" key="6">
    <source>
        <dbReference type="Proteomes" id="UP001642464"/>
    </source>
</evidence>
<dbReference type="InterPro" id="IPR015943">
    <property type="entry name" value="WD40/YVTN_repeat-like_dom_sf"/>
</dbReference>
<dbReference type="Pfam" id="PF01740">
    <property type="entry name" value="STAS"/>
    <property type="match status" value="1"/>
</dbReference>
<name>A0ABP0NVL5_9DINO</name>
<gene>
    <name evidence="4" type="ORF">SCF082_LOCUS34270</name>
    <name evidence="5" type="ORF">SCF082_LOCUS41898</name>
</gene>
<organism evidence="4 6">
    <name type="scientific">Durusdinium trenchii</name>
    <dbReference type="NCBI Taxonomy" id="1381693"/>
    <lineage>
        <taxon>Eukaryota</taxon>
        <taxon>Sar</taxon>
        <taxon>Alveolata</taxon>
        <taxon>Dinophyceae</taxon>
        <taxon>Suessiales</taxon>
        <taxon>Symbiodiniaceae</taxon>
        <taxon>Durusdinium</taxon>
    </lineage>
</organism>
<evidence type="ECO:0000313" key="4">
    <source>
        <dbReference type="EMBL" id="CAK9067841.1"/>
    </source>
</evidence>
<feature type="compositionally biased region" description="Basic and acidic residues" evidence="1">
    <location>
        <begin position="703"/>
        <end position="719"/>
    </location>
</feature>
<dbReference type="Proteomes" id="UP001642464">
    <property type="component" value="Unassembled WGS sequence"/>
</dbReference>
<feature type="non-terminal residue" evidence="4">
    <location>
        <position position="1"/>
    </location>
</feature>
<dbReference type="InterPro" id="IPR018391">
    <property type="entry name" value="PQQ_b-propeller_rpt"/>
</dbReference>
<protein>
    <submittedName>
        <fullName evidence="4">Anti-sigma-B factor antagonist (Anti-anti-sigma-B factor)</fullName>
    </submittedName>
</protein>
<sequence>LIVLLVGGAIAATRVVFDASDQNRVLAIQFFPLIGLLLLWAWWLFASRAPIAWRATTSAGIIGVLLLLTALLRWDGVDGDLWFQFSWRWKSKGTLAKLSPEVSSDSAPVDLTQTTPDDYPQFFGPNRNGVFSGPPLARDWEANSPELLWRQPIGRGWSSFAVVGDYAITQEQRGEEELTICYELETGKERWSHGENVNYVSPVGGDGPRATPTVFEGRVYTCGGTGVLCCLDGATGELLWRHDLLAEHGTPNNGFGYSCSPLLYEGMVIVSTGGQTGPTLAAYDELDGSLIWETESKDQMGYASPEVITLGGQPQIIILNHPAVCGYDPSSGEKLWEHPWPGEESKVSQVLPWPDDRLFVSSGYGVGCGLLEINHSSENGWSAEELWHSKDLKTKFTTAVTRDGYAYGLDNGILSCVEVETGERRWKKGRYGHGQIIMVNDLLLVLGEFGEVALVEAQPESFEELTTFTAIEGKTWNIPTLAGDLLLVRNDQEAACYRLPQDPIAKRTVGPQFHIGGRRFECTLPRNTQPGVNQSFWFDGLIAEWIERLEFQRDHCSVGTKVFWRKLNRPSPNSLRMPHTLNATLTVSVKLHLKGSIHRHYLPGVIARGDLHPKPINANVRINFGRQSRDGRGLQYLFVLPHLDYGIPVDSTQHVRTAFLEPQPQLVRVRPSIHLRFEHATAGQFDFYHISQGSGWQHHHRSGDKVELPSEKERLERHTGSYPDEDAWQIRNMANRFLITFRNTPWRGAAWADAGPEFSGPRRKPLDGTLAIWAFVIVALSAMVVTAVAEDRTSQARVNRLSRSTGEHHSGPSNAPLSSEGPLIREGEIWHNELGHIFLSGSRYAFRPVQGGRSVIVLENLNLQRIVQRLDETPDAPIWSISGVITEFQGSGGRRNTAAITQSGRKLPKGARVMGVNRRLEVSEVGDVTVVQFVDRKILDEANIQDLGQELFQLVEGDNRKKLLLNFTSVDFLSSAALGKLITLDKKVKAHSGILKLCNIRPEIYEVFAITKLNKLFDIKDDEADALADF</sequence>
<dbReference type="PROSITE" id="PS50801">
    <property type="entry name" value="STAS"/>
    <property type="match status" value="1"/>
</dbReference>
<dbReference type="PANTHER" id="PTHR34512:SF30">
    <property type="entry name" value="OUTER MEMBRANE PROTEIN ASSEMBLY FACTOR BAMB"/>
    <property type="match status" value="1"/>
</dbReference>
<dbReference type="SUPFAM" id="SSF50998">
    <property type="entry name" value="Quinoprotein alcohol dehydrogenase-like"/>
    <property type="match status" value="1"/>
</dbReference>
<dbReference type="PANTHER" id="PTHR34512">
    <property type="entry name" value="CELL SURFACE PROTEIN"/>
    <property type="match status" value="1"/>
</dbReference>